<evidence type="ECO:0000313" key="9">
    <source>
        <dbReference type="Proteomes" id="UP001153620"/>
    </source>
</evidence>
<dbReference type="PANTHER" id="PTHR10997:SF9">
    <property type="entry name" value="IMPORTIN-9"/>
    <property type="match status" value="1"/>
</dbReference>
<sequence>MNDAIKQAIFDELNIILKEPGQKNEERLNHLKFTENYGIYLAEITLDESLDPGLRQLASVLLKKYVDDHWSPDPDNDDHTQLVASDNVKHAIKAILPKGLYCTNSKIRNTVAYTISAIASVDDWIELFDIIVACLAGNEDSVHGAIQVLVEFTYELEERVKTVGPIILSEIYRIYTSEAQFTLKTRTSSVEILNSILKCANMHIDQKEQGTIFNPILPAFLEKLMAGLLTPNSNSSNFQLKTESLKIFTYMISEMPKYIQPYMQNLLPSIWSLLTQMADIYIKSIVNESDIDAFGGDEDEKNNFIKMILQVFELIHSIVENKKFKGTIKDVINDLVYVLILYMQITDEQILLWSEDVEQFIEDEDNSGVDYSIRSSGKDILMRLGEEFEKDFAAGLTDSIRKHLNVSDIERNSGKISWWKPHEAAMLAFGNTEFKELILACPEQFNLMEYLNLLKGLMGCYDSPFLLGRCLFTISKFIATDQGIIHLNDAVNTTLACYENDKPLTLKVYAIRSTYEFCTNLKETNPERKEFMVSKLGNFLDGILQIIPISQSTLMGLSLESLSELLAFDSNFTASTAPRVIPLIQALFLKYHDDRYILEHVLDILKIWSQNPYCLIPLQEKVVPTLIKILNLQGEQVNAPMQDIALDVLETIVKYSKAPLSVQLIEQAFPAAVNSILRSEDHSVLQSGGECLRAFLYVAAEQVCTFQNGKGLSSILDVLTVLLNPTSTESSATFVGRLVITLITKAGNFLGEKIDLLLKAALSKMQLVESLHVIMSLIMIFAHLFLIQIDAVMNFLSSIPGPSGEPAMNFVFSNWLSRQHLFYGTYERKVSVMALCKIFEYGINTQDQRLVNVMLKDVVEVPSVNNKVRTRSQTVNNQQVITVPIMVKIFKLLINELTNLREIKNALNNTTQSDDDDDSDSENNVLDDGTGKNLNAFMLFDDEETTEDDQLLQDLMHDPIFQEDTEVSLTNFLTNFSRNEIFNAFVEQLTGIEQKLLQNLNICN</sequence>
<dbReference type="GO" id="GO:0031267">
    <property type="term" value="F:small GTPase binding"/>
    <property type="evidence" value="ECO:0007669"/>
    <property type="project" value="InterPro"/>
</dbReference>
<dbReference type="GO" id="GO:0005635">
    <property type="term" value="C:nuclear envelope"/>
    <property type="evidence" value="ECO:0007669"/>
    <property type="project" value="TreeGrafter"/>
</dbReference>
<dbReference type="InterPro" id="IPR056840">
    <property type="entry name" value="HEAT_IPO9_central"/>
</dbReference>
<feature type="domain" description="Importin N-terminal" evidence="7">
    <location>
        <begin position="24"/>
        <end position="102"/>
    </location>
</feature>
<feature type="region of interest" description="Disordered" evidence="6">
    <location>
        <begin position="909"/>
        <end position="929"/>
    </location>
</feature>
<organism evidence="8 9">
    <name type="scientific">Chironomus riparius</name>
    <dbReference type="NCBI Taxonomy" id="315576"/>
    <lineage>
        <taxon>Eukaryota</taxon>
        <taxon>Metazoa</taxon>
        <taxon>Ecdysozoa</taxon>
        <taxon>Arthropoda</taxon>
        <taxon>Hexapoda</taxon>
        <taxon>Insecta</taxon>
        <taxon>Pterygota</taxon>
        <taxon>Neoptera</taxon>
        <taxon>Endopterygota</taxon>
        <taxon>Diptera</taxon>
        <taxon>Nematocera</taxon>
        <taxon>Chironomoidea</taxon>
        <taxon>Chironomidae</taxon>
        <taxon>Chironominae</taxon>
        <taxon>Chironomus</taxon>
    </lineage>
</organism>
<dbReference type="PROSITE" id="PS50166">
    <property type="entry name" value="IMPORTIN_B_NT"/>
    <property type="match status" value="1"/>
</dbReference>
<dbReference type="Pfam" id="PF25018">
    <property type="entry name" value="HEAT_IPO9_c"/>
    <property type="match status" value="1"/>
</dbReference>
<evidence type="ECO:0000256" key="2">
    <source>
        <dbReference type="ARBA" id="ARBA00007991"/>
    </source>
</evidence>
<name>A0A9N9RX76_9DIPT</name>
<reference evidence="8" key="1">
    <citation type="submission" date="2022-01" db="EMBL/GenBank/DDBJ databases">
        <authorList>
            <person name="King R."/>
        </authorList>
    </citation>
    <scope>NUCLEOTIDE SEQUENCE</scope>
</reference>
<evidence type="ECO:0000256" key="3">
    <source>
        <dbReference type="ARBA" id="ARBA00022448"/>
    </source>
</evidence>
<protein>
    <recommendedName>
        <fullName evidence="7">Importin N-terminal domain-containing protein</fullName>
    </recommendedName>
</protein>
<dbReference type="Proteomes" id="UP001153620">
    <property type="component" value="Chromosome 2"/>
</dbReference>
<dbReference type="FunFam" id="1.25.10.10:FF:000459">
    <property type="entry name" value="ARM repeat superfamily protein"/>
    <property type="match status" value="1"/>
</dbReference>
<dbReference type="InterPro" id="IPR058669">
    <property type="entry name" value="TPR_IPO7/11-like"/>
</dbReference>
<dbReference type="Pfam" id="PF25758">
    <property type="entry name" value="TPR_IPO11"/>
    <property type="match status" value="1"/>
</dbReference>
<gene>
    <name evidence="8" type="ORF">CHIRRI_LOCUS8435</name>
</gene>
<reference evidence="8" key="2">
    <citation type="submission" date="2022-10" db="EMBL/GenBank/DDBJ databases">
        <authorList>
            <consortium name="ENA_rothamsted_submissions"/>
            <consortium name="culmorum"/>
            <person name="King R."/>
        </authorList>
    </citation>
    <scope>NUCLEOTIDE SEQUENCE</scope>
</reference>
<evidence type="ECO:0000313" key="8">
    <source>
        <dbReference type="EMBL" id="CAG9805564.1"/>
    </source>
</evidence>
<evidence type="ECO:0000256" key="4">
    <source>
        <dbReference type="ARBA" id="ARBA00022927"/>
    </source>
</evidence>
<dbReference type="GO" id="GO:0005829">
    <property type="term" value="C:cytosol"/>
    <property type="evidence" value="ECO:0007669"/>
    <property type="project" value="TreeGrafter"/>
</dbReference>
<keyword evidence="5" id="KW-0539">Nucleus</keyword>
<dbReference type="Gene3D" id="1.25.10.10">
    <property type="entry name" value="Leucine-rich Repeat Variant"/>
    <property type="match status" value="1"/>
</dbReference>
<evidence type="ECO:0000256" key="6">
    <source>
        <dbReference type="SAM" id="MobiDB-lite"/>
    </source>
</evidence>
<comment type="similarity">
    <text evidence="2">Belongs to the importin beta family.</text>
</comment>
<evidence type="ECO:0000256" key="1">
    <source>
        <dbReference type="ARBA" id="ARBA00004123"/>
    </source>
</evidence>
<dbReference type="EMBL" id="OU895878">
    <property type="protein sequence ID" value="CAG9805564.1"/>
    <property type="molecule type" value="Genomic_DNA"/>
</dbReference>
<proteinExistence type="inferred from homology"/>
<accession>A0A9N9RX76</accession>
<dbReference type="Pfam" id="PF03810">
    <property type="entry name" value="IBN_N"/>
    <property type="match status" value="1"/>
</dbReference>
<dbReference type="GO" id="GO:0006606">
    <property type="term" value="P:protein import into nucleus"/>
    <property type="evidence" value="ECO:0007669"/>
    <property type="project" value="TreeGrafter"/>
</dbReference>
<dbReference type="SUPFAM" id="SSF48371">
    <property type="entry name" value="ARM repeat"/>
    <property type="match status" value="1"/>
</dbReference>
<keyword evidence="4" id="KW-0653">Protein transport</keyword>
<dbReference type="OrthoDB" id="431626at2759"/>
<comment type="subcellular location">
    <subcellularLocation>
        <location evidence="1">Nucleus</location>
    </subcellularLocation>
</comment>
<dbReference type="PANTHER" id="PTHR10997">
    <property type="entry name" value="IMPORTIN-7, 8, 11"/>
    <property type="match status" value="1"/>
</dbReference>
<dbReference type="InterPro" id="IPR016024">
    <property type="entry name" value="ARM-type_fold"/>
</dbReference>
<dbReference type="AlphaFoldDB" id="A0A9N9RX76"/>
<dbReference type="InterPro" id="IPR011989">
    <property type="entry name" value="ARM-like"/>
</dbReference>
<evidence type="ECO:0000259" key="7">
    <source>
        <dbReference type="PROSITE" id="PS50166"/>
    </source>
</evidence>
<dbReference type="InterPro" id="IPR001494">
    <property type="entry name" value="Importin-beta_N"/>
</dbReference>
<evidence type="ECO:0000256" key="5">
    <source>
        <dbReference type="ARBA" id="ARBA00023242"/>
    </source>
</evidence>
<keyword evidence="3" id="KW-0813">Transport</keyword>
<keyword evidence="9" id="KW-1185">Reference proteome</keyword>
<dbReference type="SMART" id="SM00913">
    <property type="entry name" value="IBN_N"/>
    <property type="match status" value="1"/>
</dbReference>